<dbReference type="EMBL" id="JAAGNN010000010">
    <property type="protein sequence ID" value="KAF4084124.1"/>
    <property type="molecule type" value="Genomic_DNA"/>
</dbReference>
<dbReference type="AlphaFoldDB" id="A0A7J6AMP8"/>
<evidence type="ECO:0000313" key="1">
    <source>
        <dbReference type="EMBL" id="KAF4084124.1"/>
    </source>
</evidence>
<comment type="caution">
    <text evidence="1">The sequence shown here is derived from an EMBL/GenBank/DDBJ whole genome shotgun (WGS) entry which is preliminary data.</text>
</comment>
<gene>
    <name evidence="1" type="ORF">AMELA_G00125270</name>
</gene>
<name>A0A7J6AMP8_AMEME</name>
<dbReference type="Proteomes" id="UP000593565">
    <property type="component" value="Unassembled WGS sequence"/>
</dbReference>
<accession>A0A7J6AMP8</accession>
<sequence>MVLLVAALPVSSVAELLTDNNTPRLHMTVTLALTRDSAGLLTSFRSYKSSSETTSLLIHPPFDTHWSTCTRRTSPLRPCRDICDVHDSEDAERSDVT</sequence>
<protein>
    <submittedName>
        <fullName evidence="1">Uncharacterized protein</fullName>
    </submittedName>
</protein>
<organism evidence="1 2">
    <name type="scientific">Ameiurus melas</name>
    <name type="common">Black bullhead</name>
    <name type="synonym">Silurus melas</name>
    <dbReference type="NCBI Taxonomy" id="219545"/>
    <lineage>
        <taxon>Eukaryota</taxon>
        <taxon>Metazoa</taxon>
        <taxon>Chordata</taxon>
        <taxon>Craniata</taxon>
        <taxon>Vertebrata</taxon>
        <taxon>Euteleostomi</taxon>
        <taxon>Actinopterygii</taxon>
        <taxon>Neopterygii</taxon>
        <taxon>Teleostei</taxon>
        <taxon>Ostariophysi</taxon>
        <taxon>Siluriformes</taxon>
        <taxon>Ictaluridae</taxon>
        <taxon>Ameiurus</taxon>
    </lineage>
</organism>
<reference evidence="1 2" key="1">
    <citation type="submission" date="2020-02" db="EMBL/GenBank/DDBJ databases">
        <title>A chromosome-scale genome assembly of the black bullhead catfish (Ameiurus melas).</title>
        <authorList>
            <person name="Wen M."/>
            <person name="Zham M."/>
            <person name="Cabau C."/>
            <person name="Klopp C."/>
            <person name="Donnadieu C."/>
            <person name="Roques C."/>
            <person name="Bouchez O."/>
            <person name="Lampietro C."/>
            <person name="Jouanno E."/>
            <person name="Herpin A."/>
            <person name="Louis A."/>
            <person name="Berthelot C."/>
            <person name="Parey E."/>
            <person name="Roest-Crollius H."/>
            <person name="Braasch I."/>
            <person name="Postlethwait J."/>
            <person name="Robinson-Rechavi M."/>
            <person name="Echchiki A."/>
            <person name="Begum T."/>
            <person name="Montfort J."/>
            <person name="Schartl M."/>
            <person name="Bobe J."/>
            <person name="Guiguen Y."/>
        </authorList>
    </citation>
    <scope>NUCLEOTIDE SEQUENCE [LARGE SCALE GENOMIC DNA]</scope>
    <source>
        <strain evidence="1">M_S1</strain>
        <tissue evidence="1">Blood</tissue>
    </source>
</reference>
<evidence type="ECO:0000313" key="2">
    <source>
        <dbReference type="Proteomes" id="UP000593565"/>
    </source>
</evidence>
<keyword evidence="2" id="KW-1185">Reference proteome</keyword>
<proteinExistence type="predicted"/>